<dbReference type="SUPFAM" id="SSF53850">
    <property type="entry name" value="Periplasmic binding protein-like II"/>
    <property type="match status" value="1"/>
</dbReference>
<comment type="caution">
    <text evidence="3">The sequence shown here is derived from an EMBL/GenBank/DDBJ whole genome shotgun (WGS) entry which is preliminary data.</text>
</comment>
<gene>
    <name evidence="3" type="ORF">QCO44_06430</name>
</gene>
<evidence type="ECO:0000256" key="2">
    <source>
        <dbReference type="SAM" id="Phobius"/>
    </source>
</evidence>
<organism evidence="3 4">
    <name type="scientific">Selenomonas sputigena</name>
    <dbReference type="NCBI Taxonomy" id="69823"/>
    <lineage>
        <taxon>Bacteria</taxon>
        <taxon>Bacillati</taxon>
        <taxon>Bacillota</taxon>
        <taxon>Negativicutes</taxon>
        <taxon>Selenomonadales</taxon>
        <taxon>Selenomonadaceae</taxon>
        <taxon>Selenomonas</taxon>
    </lineage>
</organism>
<feature type="region of interest" description="Disordered" evidence="1">
    <location>
        <begin position="833"/>
        <end position="857"/>
    </location>
</feature>
<keyword evidence="4" id="KW-1185">Reference proteome</keyword>
<evidence type="ECO:0000313" key="4">
    <source>
        <dbReference type="Proteomes" id="UP001559623"/>
    </source>
</evidence>
<dbReference type="Proteomes" id="UP001559623">
    <property type="component" value="Unassembled WGS sequence"/>
</dbReference>
<feature type="transmembrane region" description="Helical" evidence="2">
    <location>
        <begin position="505"/>
        <end position="523"/>
    </location>
</feature>
<name>A0ABV3X513_9FIRM</name>
<feature type="transmembrane region" description="Helical" evidence="2">
    <location>
        <begin position="336"/>
        <end position="354"/>
    </location>
</feature>
<feature type="transmembrane region" description="Helical" evidence="2">
    <location>
        <begin position="529"/>
        <end position="551"/>
    </location>
</feature>
<evidence type="ECO:0000313" key="3">
    <source>
        <dbReference type="EMBL" id="MEX5285277.1"/>
    </source>
</evidence>
<accession>A0ABV3X513</accession>
<feature type="transmembrane region" description="Helical" evidence="2">
    <location>
        <begin position="431"/>
        <end position="452"/>
    </location>
</feature>
<dbReference type="EMBL" id="JARVLH010000003">
    <property type="protein sequence ID" value="MEX5285277.1"/>
    <property type="molecule type" value="Genomic_DNA"/>
</dbReference>
<evidence type="ECO:0000256" key="1">
    <source>
        <dbReference type="SAM" id="MobiDB-lite"/>
    </source>
</evidence>
<protein>
    <recommendedName>
        <fullName evidence="5">Histidine kinase N-terminal 7TM region domain-containing protein</fullName>
    </recommendedName>
</protein>
<keyword evidence="2" id="KW-1133">Transmembrane helix</keyword>
<sequence>MKRLERDGEACTGVFPAALFLLLTRLRIKRFVFARPARSLRPLPVLATQALLAAFLTGLAVSLLLFPGTASSASLAYEKTFGPVYIDALRRACPEIKEAQGRPGSLLELFQDRRFDAVEAYGFQAQRFLASDPEEIYWYPHFSAVVVLAVDERCPVPVEGWADLAEGVTIVLPGDAPEREIFSLALARGLSNEPHLEGAFSLLVRLKEERRLKFYPVQRANQYSMAQADGGGDVYVLFAHQAEQLIRRGAPLRICLPQEGTLAFSKGLLSHQPLVFDDSLSAELAAAGCPIKIPAGAVRIADADAFLRDAALANRLYHREILARPVLVPREPHERFTLLVLSLVLTVLWGASLWQRVLHRGTRRAVVLLVIMLLLWEMVRIAKILALTDDIALHHIQWYLFYIFRAALPVSLLWIAWASDEDVLDRKMPRWLKSVFGLNLFLSFLILCNDFHEQFFIFTWDAANLQWQEKLAWGAYAYWTLWFSEILAALLLLLEKAEQQKILRLSMSLPFLLFALFIYYSIAYQYHPWIQLLEITCVTALFFLLLMELCLRTGLMPSNSSHQKFFSHSRLNMQLVDTAGNIIFASAAPGCANENESRISRMAIHGGAIVWHEDMRRLHRRQRQLALLRDALQRFNALLHEKRRIGKKHLALTLKKQLAEELETILESKRPLLRDFRARLMESTDTEDATRLIRQINVLSSYLKKRCVLFLKGQENGSIRPDELSMAVSETCSYLRPLGLHVGVEWRLDHPLCAENALTLFDFFAEFLAEAADRGLPDAFCRFSLEEQPQASFLFEKTVWLIPWLEKNRCHYKAKIVLRDLGHANSLLVRGAAPTGKESAATAEGKTEEEEHNPWKP</sequence>
<proteinExistence type="predicted"/>
<feature type="transmembrane region" description="Helical" evidence="2">
    <location>
        <begin position="366"/>
        <end position="387"/>
    </location>
</feature>
<evidence type="ECO:0008006" key="5">
    <source>
        <dbReference type="Google" id="ProtNLM"/>
    </source>
</evidence>
<feature type="transmembrane region" description="Helical" evidence="2">
    <location>
        <begin position="399"/>
        <end position="419"/>
    </location>
</feature>
<keyword evidence="2" id="KW-0812">Transmembrane</keyword>
<feature type="transmembrane region" description="Helical" evidence="2">
    <location>
        <begin position="472"/>
        <end position="493"/>
    </location>
</feature>
<dbReference type="RefSeq" id="WP_368847003.1">
    <property type="nucleotide sequence ID" value="NZ_CP194411.1"/>
</dbReference>
<keyword evidence="2" id="KW-0472">Membrane</keyword>
<reference evidence="3 4" key="1">
    <citation type="submission" date="2023-04" db="EMBL/GenBank/DDBJ databases">
        <title>Genome Sequence of Selenomonas sputigena ATCC 33150.</title>
        <authorList>
            <person name="Miller D.P."/>
            <person name="Anvari S."/>
            <person name="Polson S.W."/>
            <person name="Macdonald M."/>
            <person name="Mcdowell J.V."/>
        </authorList>
    </citation>
    <scope>NUCLEOTIDE SEQUENCE [LARGE SCALE GENOMIC DNA]</scope>
    <source>
        <strain evidence="3 4">ATCC 33150</strain>
    </source>
</reference>
<feature type="transmembrane region" description="Helical" evidence="2">
    <location>
        <begin position="40"/>
        <end position="66"/>
    </location>
</feature>